<sequence length="119" mass="13092">MGGPKLEVFKVSSRLVALSLPSSISTPNPSFHIHSQFGVYIFFPVGVMLYFGGPDFYNKFVSHINFWPPVEQTHVSTALPLTMQLRLPPRSPNAHPFVYKPAPADNPGGHPARTRAAAH</sequence>
<feature type="region of interest" description="Disordered" evidence="1">
    <location>
        <begin position="96"/>
        <end position="119"/>
    </location>
</feature>
<dbReference type="InterPro" id="IPR018625">
    <property type="entry name" value="Pet100"/>
</dbReference>
<protein>
    <submittedName>
        <fullName evidence="3">Uncharacterized protein</fullName>
    </submittedName>
</protein>
<evidence type="ECO:0000256" key="2">
    <source>
        <dbReference type="SAM" id="Phobius"/>
    </source>
</evidence>
<evidence type="ECO:0000256" key="1">
    <source>
        <dbReference type="SAM" id="MobiDB-lite"/>
    </source>
</evidence>
<name>A0A433QK69_9FUNG</name>
<gene>
    <name evidence="3" type="ORF">BC938DRAFT_479789</name>
</gene>
<evidence type="ECO:0000313" key="3">
    <source>
        <dbReference type="EMBL" id="RUS30155.1"/>
    </source>
</evidence>
<keyword evidence="2" id="KW-1133">Transmembrane helix</keyword>
<dbReference type="Pfam" id="PF09803">
    <property type="entry name" value="Pet100"/>
    <property type="match status" value="1"/>
</dbReference>
<dbReference type="Proteomes" id="UP000274822">
    <property type="component" value="Unassembled WGS sequence"/>
</dbReference>
<keyword evidence="2" id="KW-0812">Transmembrane</keyword>
<feature type="transmembrane region" description="Helical" evidence="2">
    <location>
        <begin position="31"/>
        <end position="51"/>
    </location>
</feature>
<dbReference type="GO" id="GO:0033617">
    <property type="term" value="P:mitochondrial respiratory chain complex IV assembly"/>
    <property type="evidence" value="ECO:0007669"/>
    <property type="project" value="InterPro"/>
</dbReference>
<keyword evidence="4" id="KW-1185">Reference proteome</keyword>
<dbReference type="EMBL" id="RBNJ01004219">
    <property type="protein sequence ID" value="RUS30155.1"/>
    <property type="molecule type" value="Genomic_DNA"/>
</dbReference>
<dbReference type="GO" id="GO:0005739">
    <property type="term" value="C:mitochondrion"/>
    <property type="evidence" value="ECO:0007669"/>
    <property type="project" value="InterPro"/>
</dbReference>
<reference evidence="3 4" key="1">
    <citation type="journal article" date="2018" name="New Phytol.">
        <title>Phylogenomics of Endogonaceae and evolution of mycorrhizas within Mucoromycota.</title>
        <authorList>
            <person name="Chang Y."/>
            <person name="Desiro A."/>
            <person name="Na H."/>
            <person name="Sandor L."/>
            <person name="Lipzen A."/>
            <person name="Clum A."/>
            <person name="Barry K."/>
            <person name="Grigoriev I.V."/>
            <person name="Martin F.M."/>
            <person name="Stajich J.E."/>
            <person name="Smith M.E."/>
            <person name="Bonito G."/>
            <person name="Spatafora J.W."/>
        </authorList>
    </citation>
    <scope>NUCLEOTIDE SEQUENCE [LARGE SCALE GENOMIC DNA]</scope>
    <source>
        <strain evidence="3 4">AD002</strain>
    </source>
</reference>
<proteinExistence type="predicted"/>
<dbReference type="AlphaFoldDB" id="A0A433QK69"/>
<evidence type="ECO:0000313" key="4">
    <source>
        <dbReference type="Proteomes" id="UP000274822"/>
    </source>
</evidence>
<organism evidence="3 4">
    <name type="scientific">Jimgerdemannia flammicorona</name>
    <dbReference type="NCBI Taxonomy" id="994334"/>
    <lineage>
        <taxon>Eukaryota</taxon>
        <taxon>Fungi</taxon>
        <taxon>Fungi incertae sedis</taxon>
        <taxon>Mucoromycota</taxon>
        <taxon>Mucoromycotina</taxon>
        <taxon>Endogonomycetes</taxon>
        <taxon>Endogonales</taxon>
        <taxon>Endogonaceae</taxon>
        <taxon>Jimgerdemannia</taxon>
    </lineage>
</organism>
<keyword evidence="2" id="KW-0472">Membrane</keyword>
<accession>A0A433QK69</accession>
<comment type="caution">
    <text evidence="3">The sequence shown here is derived from an EMBL/GenBank/DDBJ whole genome shotgun (WGS) entry which is preliminary data.</text>
</comment>